<dbReference type="PROSITE" id="PS00216">
    <property type="entry name" value="SUGAR_TRANSPORT_1"/>
    <property type="match status" value="1"/>
</dbReference>
<keyword evidence="2 6" id="KW-0812">Transmembrane</keyword>
<feature type="transmembrane region" description="Helical" evidence="6">
    <location>
        <begin position="446"/>
        <end position="463"/>
    </location>
</feature>
<evidence type="ECO:0000256" key="1">
    <source>
        <dbReference type="ARBA" id="ARBA00004141"/>
    </source>
</evidence>
<dbReference type="Pfam" id="PF00083">
    <property type="entry name" value="Sugar_tr"/>
    <property type="match status" value="1"/>
</dbReference>
<feature type="transmembrane region" description="Helical" evidence="6">
    <location>
        <begin position="260"/>
        <end position="281"/>
    </location>
</feature>
<proteinExistence type="predicted"/>
<evidence type="ECO:0000256" key="2">
    <source>
        <dbReference type="ARBA" id="ARBA00022692"/>
    </source>
</evidence>
<dbReference type="InterPro" id="IPR005829">
    <property type="entry name" value="Sugar_transporter_CS"/>
</dbReference>
<dbReference type="GO" id="GO:0016020">
    <property type="term" value="C:membrane"/>
    <property type="evidence" value="ECO:0007669"/>
    <property type="project" value="UniProtKB-SubCell"/>
</dbReference>
<evidence type="ECO:0000256" key="6">
    <source>
        <dbReference type="SAM" id="Phobius"/>
    </source>
</evidence>
<dbReference type="CDD" id="cd17317">
    <property type="entry name" value="MFS_SLC22"/>
    <property type="match status" value="1"/>
</dbReference>
<evidence type="ECO:0000313" key="9">
    <source>
        <dbReference type="Proteomes" id="UP001487740"/>
    </source>
</evidence>
<keyword evidence="9" id="KW-1185">Reference proteome</keyword>
<feature type="transmembrane region" description="Helical" evidence="6">
    <location>
        <begin position="228"/>
        <end position="248"/>
    </location>
</feature>
<evidence type="ECO:0000256" key="5">
    <source>
        <dbReference type="SAM" id="MobiDB-lite"/>
    </source>
</evidence>
<dbReference type="GO" id="GO:0022857">
    <property type="term" value="F:transmembrane transporter activity"/>
    <property type="evidence" value="ECO:0007669"/>
    <property type="project" value="InterPro"/>
</dbReference>
<gene>
    <name evidence="8" type="ORF">O3P69_018173</name>
</gene>
<dbReference type="PROSITE" id="PS50850">
    <property type="entry name" value="MFS"/>
    <property type="match status" value="1"/>
</dbReference>
<feature type="transmembrane region" description="Helical" evidence="6">
    <location>
        <begin position="589"/>
        <end position="612"/>
    </location>
</feature>
<sequence>MVLACLSPPSSSSHPQTHVQQRLSSQLPWSSSTSRVKNQHCTSTTTTTKHMMSSYEVQIKAAEKLNSKTNAVQKGEGGEGRGNFFDVLLHHVGGDGKYQWCLLLLASVGGVYPGAHAVASAFIAATPEHWCHVAPLDDITDSSSSSYDLRNGSVPWIVEWDGKGGYSSCSYYDRNWTGLVAGGLQEEDLPLLPTAGVPTTDCKDWMYDHSVYETTAVEEWGLVCSNKYRMSLIQSTYMAGVLAGAVVLSELADKFGRRTISLISALGFVVSAISIAFTTHYSLFLTFRFLVAAFGSGLFLPNFVIVMETVGPEGRTTMGMLYQCFFAVGFMLLPGIAYFVNNWRNLQLCISIPSILLLLYYWVLPESPRWLMMQGRFEEAVKILKNIAKTNRSSMPPREELDALRESFEFERKKSEEIEESLLKKFINFFRSIITLLSTRNIRRRCLIIFFAWFVVSMVYYGLTFSGGNINASPYLLVFLSGLVEIPSYFLVCWTLKKFGRRLNLCVLFTICGTACLLILAVPKEMVWLNMTLATVGKFFNSAAFAVSYIYSAELVPTGVRNIAVGTSSMCARIGSAIAPFIVDLLGDLHYAVPSTVFGLLSVAAGLLALLLPETDKMHLPETVEEVEALPR</sequence>
<feature type="compositionally biased region" description="Low complexity" evidence="5">
    <location>
        <begin position="20"/>
        <end position="35"/>
    </location>
</feature>
<comment type="subcellular location">
    <subcellularLocation>
        <location evidence="1">Membrane</location>
        <topology evidence="1">Multi-pass membrane protein</topology>
    </subcellularLocation>
</comment>
<feature type="transmembrane region" description="Helical" evidence="6">
    <location>
        <begin position="319"/>
        <end position="339"/>
    </location>
</feature>
<feature type="domain" description="Major facilitator superfamily (MFS) profile" evidence="7">
    <location>
        <begin position="174"/>
        <end position="617"/>
    </location>
</feature>
<dbReference type="Proteomes" id="UP001487740">
    <property type="component" value="Unassembled WGS sequence"/>
</dbReference>
<dbReference type="PANTHER" id="PTHR24064">
    <property type="entry name" value="SOLUTE CARRIER FAMILY 22 MEMBER"/>
    <property type="match status" value="1"/>
</dbReference>
<evidence type="ECO:0000256" key="3">
    <source>
        <dbReference type="ARBA" id="ARBA00022989"/>
    </source>
</evidence>
<dbReference type="InterPro" id="IPR036259">
    <property type="entry name" value="MFS_trans_sf"/>
</dbReference>
<feature type="transmembrane region" description="Helical" evidence="6">
    <location>
        <begin position="475"/>
        <end position="496"/>
    </location>
</feature>
<protein>
    <recommendedName>
        <fullName evidence="7">Major facilitator superfamily (MFS) profile domain-containing protein</fullName>
    </recommendedName>
</protein>
<evidence type="ECO:0000313" key="8">
    <source>
        <dbReference type="EMBL" id="KAK8387396.1"/>
    </source>
</evidence>
<keyword evidence="3 6" id="KW-1133">Transmembrane helix</keyword>
<reference evidence="8 9" key="1">
    <citation type="submission" date="2023-03" db="EMBL/GenBank/DDBJ databases">
        <title>High-quality genome of Scylla paramamosain provides insights in environmental adaptation.</title>
        <authorList>
            <person name="Zhang L."/>
        </authorList>
    </citation>
    <scope>NUCLEOTIDE SEQUENCE [LARGE SCALE GENOMIC DNA]</scope>
    <source>
        <strain evidence="8">LZ_2023a</strain>
        <tissue evidence="8">Muscle</tissue>
    </source>
</reference>
<accession>A0AAW0TL65</accession>
<dbReference type="Gene3D" id="1.20.1250.20">
    <property type="entry name" value="MFS general substrate transporter like domains"/>
    <property type="match status" value="1"/>
</dbReference>
<organism evidence="8 9">
    <name type="scientific">Scylla paramamosain</name>
    <name type="common">Mud crab</name>
    <dbReference type="NCBI Taxonomy" id="85552"/>
    <lineage>
        <taxon>Eukaryota</taxon>
        <taxon>Metazoa</taxon>
        <taxon>Ecdysozoa</taxon>
        <taxon>Arthropoda</taxon>
        <taxon>Crustacea</taxon>
        <taxon>Multicrustacea</taxon>
        <taxon>Malacostraca</taxon>
        <taxon>Eumalacostraca</taxon>
        <taxon>Eucarida</taxon>
        <taxon>Decapoda</taxon>
        <taxon>Pleocyemata</taxon>
        <taxon>Brachyura</taxon>
        <taxon>Eubrachyura</taxon>
        <taxon>Portunoidea</taxon>
        <taxon>Portunidae</taxon>
        <taxon>Portuninae</taxon>
        <taxon>Scylla</taxon>
    </lineage>
</organism>
<dbReference type="EMBL" id="JARAKH010000030">
    <property type="protein sequence ID" value="KAK8387396.1"/>
    <property type="molecule type" value="Genomic_DNA"/>
</dbReference>
<dbReference type="SUPFAM" id="SSF103473">
    <property type="entry name" value="MFS general substrate transporter"/>
    <property type="match status" value="1"/>
</dbReference>
<dbReference type="AlphaFoldDB" id="A0AAW0TL65"/>
<name>A0AAW0TL65_SCYPA</name>
<keyword evidence="4 6" id="KW-0472">Membrane</keyword>
<evidence type="ECO:0000259" key="7">
    <source>
        <dbReference type="PROSITE" id="PS50850"/>
    </source>
</evidence>
<feature type="transmembrane region" description="Helical" evidence="6">
    <location>
        <begin position="287"/>
        <end position="307"/>
    </location>
</feature>
<feature type="transmembrane region" description="Helical" evidence="6">
    <location>
        <begin position="345"/>
        <end position="364"/>
    </location>
</feature>
<dbReference type="InterPro" id="IPR005828">
    <property type="entry name" value="MFS_sugar_transport-like"/>
</dbReference>
<comment type="caution">
    <text evidence="8">The sequence shown here is derived from an EMBL/GenBank/DDBJ whole genome shotgun (WGS) entry which is preliminary data.</text>
</comment>
<feature type="transmembrane region" description="Helical" evidence="6">
    <location>
        <begin position="503"/>
        <end position="522"/>
    </location>
</feature>
<evidence type="ECO:0000256" key="4">
    <source>
        <dbReference type="ARBA" id="ARBA00023136"/>
    </source>
</evidence>
<feature type="region of interest" description="Disordered" evidence="5">
    <location>
        <begin position="1"/>
        <end position="49"/>
    </location>
</feature>
<dbReference type="InterPro" id="IPR020846">
    <property type="entry name" value="MFS_dom"/>
</dbReference>